<protein>
    <recommendedName>
        <fullName evidence="3">Type II toxin-antitoxin system RelE/ParE family toxin</fullName>
    </recommendedName>
</protein>
<gene>
    <name evidence="1" type="ORF">ACE1CI_35155</name>
</gene>
<evidence type="ECO:0008006" key="3">
    <source>
        <dbReference type="Google" id="ProtNLM"/>
    </source>
</evidence>
<dbReference type="EMBL" id="JBHFNR010000279">
    <property type="protein sequence ID" value="MFB2898185.1"/>
    <property type="molecule type" value="Genomic_DNA"/>
</dbReference>
<comment type="caution">
    <text evidence="1">The sequence shown here is derived from an EMBL/GenBank/DDBJ whole genome shotgun (WGS) entry which is preliminary data.</text>
</comment>
<evidence type="ECO:0000313" key="1">
    <source>
        <dbReference type="EMBL" id="MFB2898185.1"/>
    </source>
</evidence>
<accession>A0ABV4Y2G6</accession>
<dbReference type="SUPFAM" id="SSF143011">
    <property type="entry name" value="RelE-like"/>
    <property type="match status" value="1"/>
</dbReference>
<evidence type="ECO:0000313" key="2">
    <source>
        <dbReference type="Proteomes" id="UP001576784"/>
    </source>
</evidence>
<name>A0ABV4Y2G6_9CYAN</name>
<organism evidence="1 2">
    <name type="scientific">Floridaenema flaviceps BLCC-F50</name>
    <dbReference type="NCBI Taxonomy" id="3153642"/>
    <lineage>
        <taxon>Bacteria</taxon>
        <taxon>Bacillati</taxon>
        <taxon>Cyanobacteriota</taxon>
        <taxon>Cyanophyceae</taxon>
        <taxon>Oscillatoriophycideae</taxon>
        <taxon>Aerosakkonematales</taxon>
        <taxon>Aerosakkonemataceae</taxon>
        <taxon>Floridanema</taxon>
        <taxon>Floridanema flaviceps</taxon>
    </lineage>
</organism>
<sequence>MATKSNYLFQKHPKIDSEDLPALPMELQEDFSEIYKPILMVDPFRCGGFPNHALEGRLKNYRTLEIDWNGISYRLVYRVYESPAPKRVYVVSFAEHDPAYDKAKERIGRAK</sequence>
<dbReference type="InterPro" id="IPR035093">
    <property type="entry name" value="RelE/ParE_toxin_dom_sf"/>
</dbReference>
<dbReference type="Proteomes" id="UP001576784">
    <property type="component" value="Unassembled WGS sequence"/>
</dbReference>
<keyword evidence="2" id="KW-1185">Reference proteome</keyword>
<proteinExistence type="predicted"/>
<dbReference type="RefSeq" id="WP_413267785.1">
    <property type="nucleotide sequence ID" value="NZ_JBHFNR010000279.1"/>
</dbReference>
<reference evidence="1 2" key="1">
    <citation type="submission" date="2024-09" db="EMBL/GenBank/DDBJ databases">
        <title>Floridaenema gen nov. (Aerosakkonemataceae, Aerosakkonematales ord. nov., Cyanobacteria) from benthic tropical and subtropical fresh waters, with the description of four new species.</title>
        <authorList>
            <person name="Moretto J.A."/>
            <person name="Berthold D.E."/>
            <person name="Lefler F.W."/>
            <person name="Huang I.-S."/>
            <person name="Laughinghouse H. IV."/>
        </authorList>
    </citation>
    <scope>NUCLEOTIDE SEQUENCE [LARGE SCALE GENOMIC DNA]</scope>
    <source>
        <strain evidence="1 2">BLCC-F50</strain>
    </source>
</reference>